<evidence type="ECO:0000256" key="2">
    <source>
        <dbReference type="ARBA" id="ARBA00023002"/>
    </source>
</evidence>
<dbReference type="Gene3D" id="3.40.50.720">
    <property type="entry name" value="NAD(P)-binding Rossmann-like Domain"/>
    <property type="match status" value="1"/>
</dbReference>
<keyword evidence="4" id="KW-1185">Reference proteome</keyword>
<dbReference type="PANTHER" id="PTHR44196">
    <property type="entry name" value="DEHYDROGENASE/REDUCTASE SDR FAMILY MEMBER 7B"/>
    <property type="match status" value="1"/>
</dbReference>
<evidence type="ECO:0000313" key="3">
    <source>
        <dbReference type="EMBL" id="MDD9205561.1"/>
    </source>
</evidence>
<reference evidence="3" key="1">
    <citation type="submission" date="2023-02" db="EMBL/GenBank/DDBJ databases">
        <title>Georgenia sp.10Sc9-8, isolated from a soil sample collected from the Taklamakan desert.</title>
        <authorList>
            <person name="Liu S."/>
        </authorList>
    </citation>
    <scope>NUCLEOTIDE SEQUENCE</scope>
    <source>
        <strain evidence="3">10Sc9-8</strain>
    </source>
</reference>
<name>A0ABT5TU31_9MICO</name>
<comment type="similarity">
    <text evidence="1">Belongs to the short-chain dehydrogenases/reductases (SDR) family.</text>
</comment>
<dbReference type="Proteomes" id="UP001165561">
    <property type="component" value="Unassembled WGS sequence"/>
</dbReference>
<proteinExistence type="inferred from homology"/>
<gene>
    <name evidence="3" type="ORF">PU560_03650</name>
</gene>
<dbReference type="InterPro" id="IPR020904">
    <property type="entry name" value="Sc_DH/Rdtase_CS"/>
</dbReference>
<keyword evidence="2" id="KW-0560">Oxidoreductase</keyword>
<dbReference type="Pfam" id="PF00106">
    <property type="entry name" value="adh_short"/>
    <property type="match status" value="1"/>
</dbReference>
<evidence type="ECO:0000256" key="1">
    <source>
        <dbReference type="ARBA" id="ARBA00006484"/>
    </source>
</evidence>
<dbReference type="PROSITE" id="PS00061">
    <property type="entry name" value="ADH_SHORT"/>
    <property type="match status" value="1"/>
</dbReference>
<sequence length="280" mass="29109">MTGSVPSSVAEGPRTDPPAARTVLVTGASRGIGRELAVGLARAGLDVALLARDETRLTDVAEEVEAQGVRAAVLVADVTDPAGVRAAVRRAEEELGSVDLLVNNAGRVDTEVPLWEADPEEWWSVVETDVRGPFLLAHAVVPGMLARGGGRVVDLNSGAGTRDSALATAYTVAKTALFRIGGALHQAGHAQGLRAFELAPGVVRTDMTASMRAHADRTEWTPAEASTDLVAAIARGELDELSGCYLRAGVDTPGSLREAVDAGRHRDGARRLAVTGWAGT</sequence>
<dbReference type="InterPro" id="IPR002347">
    <property type="entry name" value="SDR_fam"/>
</dbReference>
<dbReference type="EMBL" id="JARACI010000551">
    <property type="protein sequence ID" value="MDD9205561.1"/>
    <property type="molecule type" value="Genomic_DNA"/>
</dbReference>
<evidence type="ECO:0000313" key="4">
    <source>
        <dbReference type="Proteomes" id="UP001165561"/>
    </source>
</evidence>
<dbReference type="PANTHER" id="PTHR44196:SF1">
    <property type="entry name" value="DEHYDROGENASE_REDUCTASE SDR FAMILY MEMBER 7B"/>
    <property type="match status" value="1"/>
</dbReference>
<dbReference type="SUPFAM" id="SSF51735">
    <property type="entry name" value="NAD(P)-binding Rossmann-fold domains"/>
    <property type="match status" value="1"/>
</dbReference>
<accession>A0ABT5TU31</accession>
<dbReference type="CDD" id="cd05233">
    <property type="entry name" value="SDR_c"/>
    <property type="match status" value="1"/>
</dbReference>
<dbReference type="PRINTS" id="PR00081">
    <property type="entry name" value="GDHRDH"/>
</dbReference>
<dbReference type="InterPro" id="IPR036291">
    <property type="entry name" value="NAD(P)-bd_dom_sf"/>
</dbReference>
<protein>
    <submittedName>
        <fullName evidence="3">SDR family NAD(P)-dependent oxidoreductase</fullName>
    </submittedName>
</protein>
<comment type="caution">
    <text evidence="3">The sequence shown here is derived from an EMBL/GenBank/DDBJ whole genome shotgun (WGS) entry which is preliminary data.</text>
</comment>
<organism evidence="3 4">
    <name type="scientific">Georgenia halotolerans</name>
    <dbReference type="NCBI Taxonomy" id="3028317"/>
    <lineage>
        <taxon>Bacteria</taxon>
        <taxon>Bacillati</taxon>
        <taxon>Actinomycetota</taxon>
        <taxon>Actinomycetes</taxon>
        <taxon>Micrococcales</taxon>
        <taxon>Bogoriellaceae</taxon>
        <taxon>Georgenia</taxon>
    </lineage>
</organism>